<evidence type="ECO:0008006" key="3">
    <source>
        <dbReference type="Google" id="ProtNLM"/>
    </source>
</evidence>
<evidence type="ECO:0000256" key="1">
    <source>
        <dbReference type="SAM" id="SignalP"/>
    </source>
</evidence>
<feature type="signal peptide" evidence="1">
    <location>
        <begin position="1"/>
        <end position="15"/>
    </location>
</feature>
<accession>A0A0S1MIP7</accession>
<feature type="chain" id="PRO_5012000439" description="Secreted protein" evidence="1">
    <location>
        <begin position="16"/>
        <end position="60"/>
    </location>
</feature>
<protein>
    <recommendedName>
        <fullName evidence="3">Secreted protein</fullName>
    </recommendedName>
</protein>
<evidence type="ECO:0000313" key="2">
    <source>
        <dbReference type="EMBL" id="ALL40752.1"/>
    </source>
</evidence>
<proteinExistence type="evidence at transcript level"/>
<name>A0A0S1MIP7_PHAPC</name>
<keyword evidence="1" id="KW-0732">Signal</keyword>
<dbReference type="AlphaFoldDB" id="A0A0S1MIP7"/>
<dbReference type="EMBL" id="KT246661">
    <property type="protein sequence ID" value="ALL40752.1"/>
    <property type="molecule type" value="mRNA"/>
</dbReference>
<sequence length="60" mass="6468">MYCLCLCVCSTMGLALSGLDYMSANLSSLHLLLTDSCFRARNHSFNGTVSTRRAFAKASG</sequence>
<organism evidence="2">
    <name type="scientific">Phakopsora pachyrhizi</name>
    <name type="common">Asian soybean rust disease fungus</name>
    <dbReference type="NCBI Taxonomy" id="170000"/>
    <lineage>
        <taxon>Eukaryota</taxon>
        <taxon>Fungi</taxon>
        <taxon>Dikarya</taxon>
        <taxon>Basidiomycota</taxon>
        <taxon>Pucciniomycotina</taxon>
        <taxon>Pucciniomycetes</taxon>
        <taxon>Pucciniales</taxon>
        <taxon>Phakopsoraceae</taxon>
        <taxon>Phakopsora</taxon>
    </lineage>
</organism>
<reference evidence="2" key="1">
    <citation type="submission" date="2015-07" db="EMBL/GenBank/DDBJ databases">
        <title>Elucidating the P. pachyrhizi secretome and potential effectors.</title>
        <authorList>
            <person name="de Carvalho M.C.C.G."/>
            <person name="Nascimento L.C."/>
            <person name="Darben L.M."/>
            <person name="Polizel-Podanosqui A.M."/>
            <person name="Lopes-Caitar V.S."/>
            <person name="Rocha C.S."/>
            <person name="Qi M."/>
            <person name="Carazolle M."/>
            <person name="Kuwahara M.K."/>
            <person name="Pereira G.A.G."/>
            <person name="Abdelnoor R.V."/>
            <person name="Whitham S.A."/>
            <person name="Marcelino-Guimaraes F.C."/>
        </authorList>
    </citation>
    <scope>NUCLEOTIDE SEQUENCE</scope>
</reference>